<gene>
    <name evidence="1" type="ORF">M422DRAFT_31642</name>
</gene>
<keyword evidence="2" id="KW-1185">Reference proteome</keyword>
<accession>A0A0C9V4W3</accession>
<reference evidence="1 2" key="1">
    <citation type="submission" date="2014-06" db="EMBL/GenBank/DDBJ databases">
        <title>Evolutionary Origins and Diversification of the Mycorrhizal Mutualists.</title>
        <authorList>
            <consortium name="DOE Joint Genome Institute"/>
            <consortium name="Mycorrhizal Genomics Consortium"/>
            <person name="Kohler A."/>
            <person name="Kuo A."/>
            <person name="Nagy L.G."/>
            <person name="Floudas D."/>
            <person name="Copeland A."/>
            <person name="Barry K.W."/>
            <person name="Cichocki N."/>
            <person name="Veneault-Fourrey C."/>
            <person name="LaButti K."/>
            <person name="Lindquist E.A."/>
            <person name="Lipzen A."/>
            <person name="Lundell T."/>
            <person name="Morin E."/>
            <person name="Murat C."/>
            <person name="Riley R."/>
            <person name="Ohm R."/>
            <person name="Sun H."/>
            <person name="Tunlid A."/>
            <person name="Henrissat B."/>
            <person name="Grigoriev I.V."/>
            <person name="Hibbett D.S."/>
            <person name="Martin F."/>
        </authorList>
    </citation>
    <scope>NUCLEOTIDE SEQUENCE [LARGE SCALE GENOMIC DNA]</scope>
    <source>
        <strain evidence="1 2">SS14</strain>
    </source>
</reference>
<organism evidence="1 2">
    <name type="scientific">Sphaerobolus stellatus (strain SS14)</name>
    <dbReference type="NCBI Taxonomy" id="990650"/>
    <lineage>
        <taxon>Eukaryota</taxon>
        <taxon>Fungi</taxon>
        <taxon>Dikarya</taxon>
        <taxon>Basidiomycota</taxon>
        <taxon>Agaricomycotina</taxon>
        <taxon>Agaricomycetes</taxon>
        <taxon>Phallomycetidae</taxon>
        <taxon>Geastrales</taxon>
        <taxon>Sphaerobolaceae</taxon>
        <taxon>Sphaerobolus</taxon>
    </lineage>
</organism>
<protein>
    <submittedName>
        <fullName evidence="1">Uncharacterized protein</fullName>
    </submittedName>
</protein>
<name>A0A0C9V4W3_SPHS4</name>
<dbReference type="Proteomes" id="UP000054279">
    <property type="component" value="Unassembled WGS sequence"/>
</dbReference>
<dbReference type="HOGENOM" id="CLU_2656059_0_0_1"/>
<evidence type="ECO:0000313" key="1">
    <source>
        <dbReference type="EMBL" id="KIJ41879.1"/>
    </source>
</evidence>
<evidence type="ECO:0000313" key="2">
    <source>
        <dbReference type="Proteomes" id="UP000054279"/>
    </source>
</evidence>
<proteinExistence type="predicted"/>
<sequence>MRHINLLLGLPKLTHASGIIPRYYDDRTVPENAVHRLLAHPRLTHVQLQSSASWCLLRYGTYIGSQRAWALERTII</sequence>
<dbReference type="AlphaFoldDB" id="A0A0C9V4W3"/>
<dbReference type="EMBL" id="KN837134">
    <property type="protein sequence ID" value="KIJ41879.1"/>
    <property type="molecule type" value="Genomic_DNA"/>
</dbReference>